<keyword evidence="2 7" id="KW-0813">Transport</keyword>
<evidence type="ECO:0000256" key="5">
    <source>
        <dbReference type="ARBA" id="ARBA00022989"/>
    </source>
</evidence>
<dbReference type="InterPro" id="IPR025966">
    <property type="entry name" value="OppC_N"/>
</dbReference>
<evidence type="ECO:0000256" key="7">
    <source>
        <dbReference type="RuleBase" id="RU363032"/>
    </source>
</evidence>
<evidence type="ECO:0000313" key="9">
    <source>
        <dbReference type="EMBL" id="CEE02825.1"/>
    </source>
</evidence>
<dbReference type="EMBL" id="CCRF01000088">
    <property type="protein sequence ID" value="CEE02825.1"/>
    <property type="molecule type" value="Genomic_DNA"/>
</dbReference>
<comment type="similarity">
    <text evidence="7">Belongs to the binding-protein-dependent transport system permease family.</text>
</comment>
<feature type="transmembrane region" description="Helical" evidence="7">
    <location>
        <begin position="268"/>
        <end position="291"/>
    </location>
</feature>
<keyword evidence="5 7" id="KW-1133">Transmembrane helix</keyword>
<gene>
    <name evidence="9" type="ORF">BT1A1_3037</name>
</gene>
<evidence type="ECO:0000256" key="1">
    <source>
        <dbReference type="ARBA" id="ARBA00004651"/>
    </source>
</evidence>
<keyword evidence="4 7" id="KW-0812">Transmembrane</keyword>
<feature type="transmembrane region" description="Helical" evidence="7">
    <location>
        <begin position="137"/>
        <end position="160"/>
    </location>
</feature>
<accession>A0A090J4L1</accession>
<evidence type="ECO:0000256" key="6">
    <source>
        <dbReference type="ARBA" id="ARBA00023136"/>
    </source>
</evidence>
<evidence type="ECO:0000259" key="8">
    <source>
        <dbReference type="PROSITE" id="PS50928"/>
    </source>
</evidence>
<dbReference type="InterPro" id="IPR050366">
    <property type="entry name" value="BP-dependent_transpt_permease"/>
</dbReference>
<feature type="transmembrane region" description="Helical" evidence="7">
    <location>
        <begin position="105"/>
        <end position="130"/>
    </location>
</feature>
<dbReference type="Proteomes" id="UP000040576">
    <property type="component" value="Unassembled WGS sequence"/>
</dbReference>
<evidence type="ECO:0000256" key="3">
    <source>
        <dbReference type="ARBA" id="ARBA00022475"/>
    </source>
</evidence>
<evidence type="ECO:0000256" key="4">
    <source>
        <dbReference type="ARBA" id="ARBA00022692"/>
    </source>
</evidence>
<dbReference type="GO" id="GO:0055085">
    <property type="term" value="P:transmembrane transport"/>
    <property type="evidence" value="ECO:0007669"/>
    <property type="project" value="InterPro"/>
</dbReference>
<dbReference type="AlphaFoldDB" id="A0A090J4L1"/>
<evidence type="ECO:0000256" key="2">
    <source>
        <dbReference type="ARBA" id="ARBA00022448"/>
    </source>
</evidence>
<dbReference type="CDD" id="cd06261">
    <property type="entry name" value="TM_PBP2"/>
    <property type="match status" value="1"/>
</dbReference>
<name>A0A090J4L1_9BACI</name>
<dbReference type="SUPFAM" id="SSF161098">
    <property type="entry name" value="MetI-like"/>
    <property type="match status" value="1"/>
</dbReference>
<dbReference type="PANTHER" id="PTHR43386:SF6">
    <property type="entry name" value="ABC TRANSPORTER PERMEASE PROTEIN"/>
    <property type="match status" value="1"/>
</dbReference>
<dbReference type="GO" id="GO:0005886">
    <property type="term" value="C:plasma membrane"/>
    <property type="evidence" value="ECO:0007669"/>
    <property type="project" value="UniProtKB-SubCell"/>
</dbReference>
<keyword evidence="10" id="KW-1185">Reference proteome</keyword>
<dbReference type="PANTHER" id="PTHR43386">
    <property type="entry name" value="OLIGOPEPTIDE TRANSPORT SYSTEM PERMEASE PROTEIN APPC"/>
    <property type="match status" value="1"/>
</dbReference>
<keyword evidence="3" id="KW-1003">Cell membrane</keyword>
<proteinExistence type="inferred from homology"/>
<dbReference type="PROSITE" id="PS50928">
    <property type="entry name" value="ABC_TM1"/>
    <property type="match status" value="1"/>
</dbReference>
<reference evidence="9 10" key="1">
    <citation type="submission" date="2014-07" db="EMBL/GenBank/DDBJ databases">
        <authorList>
            <person name="Wibberg Daniel"/>
        </authorList>
    </citation>
    <scope>NUCLEOTIDE SEQUENCE [LARGE SCALE GENOMIC DNA]</scope>
</reference>
<feature type="domain" description="ABC transmembrane type-1" evidence="8">
    <location>
        <begin position="107"/>
        <end position="291"/>
    </location>
</feature>
<sequence length="309" mass="34090">MEMKPSIQMEPKIDYDNFTSIRNQLKKEQRSLFIKRFLSNRSVVIGGSILLVLIIFAIVGPMVSKYTPLEIDPVNRLQGPSAEHWFGTDNFGRDLFSRVAHGAQVSLGVGLSVAFLTAVIGLFVGLYAAYYSILDHIFMRICDALMAFPDILLAVAIMAVLGPRPVNVIIAVTIVKIPVVARIVRSSALVVKEQTYVEAMKTLGASSWRIIWFHTVPNALSPMIVQVTYIFAIAIILEASLSFLGVGIPAPNPSWGNILYDGKTVIYSAWWMTVFPGLFIILAVLGLNIFGDGLRDLLDPKSHKAINKQ</sequence>
<feature type="transmembrane region" description="Helical" evidence="7">
    <location>
        <begin position="43"/>
        <end position="63"/>
    </location>
</feature>
<dbReference type="Pfam" id="PF00528">
    <property type="entry name" value="BPD_transp_1"/>
    <property type="match status" value="1"/>
</dbReference>
<protein>
    <submittedName>
        <fullName evidence="9">Putative peptide transport system permease protein BruAb2_1032</fullName>
    </submittedName>
</protein>
<dbReference type="InterPro" id="IPR000515">
    <property type="entry name" value="MetI-like"/>
</dbReference>
<feature type="transmembrane region" description="Helical" evidence="7">
    <location>
        <begin position="227"/>
        <end position="248"/>
    </location>
</feature>
<dbReference type="Gene3D" id="1.10.3720.10">
    <property type="entry name" value="MetI-like"/>
    <property type="match status" value="1"/>
</dbReference>
<dbReference type="InterPro" id="IPR035906">
    <property type="entry name" value="MetI-like_sf"/>
</dbReference>
<evidence type="ECO:0000313" key="10">
    <source>
        <dbReference type="Proteomes" id="UP000040576"/>
    </source>
</evidence>
<comment type="subcellular location">
    <subcellularLocation>
        <location evidence="1 7">Cell membrane</location>
        <topology evidence="1 7">Multi-pass membrane protein</topology>
    </subcellularLocation>
</comment>
<dbReference type="Pfam" id="PF12911">
    <property type="entry name" value="OppC_N"/>
    <property type="match status" value="1"/>
</dbReference>
<feature type="transmembrane region" description="Helical" evidence="7">
    <location>
        <begin position="166"/>
        <end position="184"/>
    </location>
</feature>
<organism evidence="9 10">
    <name type="scientific">Caldibacillus thermoamylovorans</name>
    <dbReference type="NCBI Taxonomy" id="35841"/>
    <lineage>
        <taxon>Bacteria</taxon>
        <taxon>Bacillati</taxon>
        <taxon>Bacillota</taxon>
        <taxon>Bacilli</taxon>
        <taxon>Bacillales</taxon>
        <taxon>Bacillaceae</taxon>
        <taxon>Caldibacillus</taxon>
    </lineage>
</organism>
<keyword evidence="6 7" id="KW-0472">Membrane</keyword>